<comment type="caution">
    <text evidence="1">The sequence shown here is derived from an EMBL/GenBank/DDBJ whole genome shotgun (WGS) entry which is preliminary data.</text>
</comment>
<accession>A0A314Z868</accession>
<proteinExistence type="predicted"/>
<reference evidence="1 2" key="1">
    <citation type="submission" date="2018-02" db="EMBL/GenBank/DDBJ databases">
        <title>Draft genome of wild Prunus yedoensis var. nudiflora.</title>
        <authorList>
            <person name="Baek S."/>
            <person name="Kim J.-H."/>
            <person name="Choi K."/>
            <person name="Kim G.-B."/>
            <person name="Cho A."/>
            <person name="Jang H."/>
            <person name="Shin C.-H."/>
            <person name="Yu H.-J."/>
            <person name="Mun J.-H."/>
        </authorList>
    </citation>
    <scope>NUCLEOTIDE SEQUENCE [LARGE SCALE GENOMIC DNA]</scope>
    <source>
        <strain evidence="2">cv. Jeju island</strain>
        <tissue evidence="1">Leaf</tissue>
    </source>
</reference>
<gene>
    <name evidence="1" type="ORF">Pyn_21962</name>
</gene>
<dbReference type="AlphaFoldDB" id="A0A314Z868"/>
<dbReference type="Proteomes" id="UP000250321">
    <property type="component" value="Unassembled WGS sequence"/>
</dbReference>
<name>A0A314Z868_PRUYE</name>
<protein>
    <submittedName>
        <fullName evidence="1">Uncharacterized protein</fullName>
    </submittedName>
</protein>
<organism evidence="1 2">
    <name type="scientific">Prunus yedoensis var. nudiflora</name>
    <dbReference type="NCBI Taxonomy" id="2094558"/>
    <lineage>
        <taxon>Eukaryota</taxon>
        <taxon>Viridiplantae</taxon>
        <taxon>Streptophyta</taxon>
        <taxon>Embryophyta</taxon>
        <taxon>Tracheophyta</taxon>
        <taxon>Spermatophyta</taxon>
        <taxon>Magnoliopsida</taxon>
        <taxon>eudicotyledons</taxon>
        <taxon>Gunneridae</taxon>
        <taxon>Pentapetalae</taxon>
        <taxon>rosids</taxon>
        <taxon>fabids</taxon>
        <taxon>Rosales</taxon>
        <taxon>Rosaceae</taxon>
        <taxon>Amygdaloideae</taxon>
        <taxon>Amygdaleae</taxon>
        <taxon>Prunus</taxon>
    </lineage>
</organism>
<dbReference type="EMBL" id="PJQY01000200">
    <property type="protein sequence ID" value="PQQ16275.1"/>
    <property type="molecule type" value="Genomic_DNA"/>
</dbReference>
<evidence type="ECO:0000313" key="2">
    <source>
        <dbReference type="Proteomes" id="UP000250321"/>
    </source>
</evidence>
<keyword evidence="2" id="KW-1185">Reference proteome</keyword>
<evidence type="ECO:0000313" key="1">
    <source>
        <dbReference type="EMBL" id="PQQ16275.1"/>
    </source>
</evidence>
<sequence>MVKIKIGKQVLHRWILHFTVMPQRVAPCTDHRFLRLEFDQIGFRAQVFGVDYETPFEGIVEFWLVRNMLEMGTQSISPWILFRGFEEEARVFRVEVLHVYATTRADEVSLGGGFIVIPFTVQGQRFR</sequence>